<feature type="compositionally biased region" description="Polar residues" evidence="1">
    <location>
        <begin position="53"/>
        <end position="76"/>
    </location>
</feature>
<feature type="non-terminal residue" evidence="2">
    <location>
        <position position="89"/>
    </location>
</feature>
<dbReference type="Proteomes" id="UP000789396">
    <property type="component" value="Unassembled WGS sequence"/>
</dbReference>
<organism evidence="2 3">
    <name type="scientific">Racocetra fulgida</name>
    <dbReference type="NCBI Taxonomy" id="60492"/>
    <lineage>
        <taxon>Eukaryota</taxon>
        <taxon>Fungi</taxon>
        <taxon>Fungi incertae sedis</taxon>
        <taxon>Mucoromycota</taxon>
        <taxon>Glomeromycotina</taxon>
        <taxon>Glomeromycetes</taxon>
        <taxon>Diversisporales</taxon>
        <taxon>Gigasporaceae</taxon>
        <taxon>Racocetra</taxon>
    </lineage>
</organism>
<reference evidence="2" key="1">
    <citation type="submission" date="2021-06" db="EMBL/GenBank/DDBJ databases">
        <authorList>
            <person name="Kallberg Y."/>
            <person name="Tangrot J."/>
            <person name="Rosling A."/>
        </authorList>
    </citation>
    <scope>NUCLEOTIDE SEQUENCE</scope>
    <source>
        <strain evidence="2">IN212</strain>
    </source>
</reference>
<feature type="region of interest" description="Disordered" evidence="1">
    <location>
        <begin position="48"/>
        <end position="89"/>
    </location>
</feature>
<dbReference type="OrthoDB" id="10577699at2759"/>
<feature type="non-terminal residue" evidence="2">
    <location>
        <position position="1"/>
    </location>
</feature>
<keyword evidence="3" id="KW-1185">Reference proteome</keyword>
<name>A0A9N9K570_9GLOM</name>
<evidence type="ECO:0000313" key="3">
    <source>
        <dbReference type="Proteomes" id="UP000789396"/>
    </source>
</evidence>
<dbReference type="AlphaFoldDB" id="A0A9N9K570"/>
<protein>
    <submittedName>
        <fullName evidence="2">8839_t:CDS:1</fullName>
    </submittedName>
</protein>
<accession>A0A9N9K570</accession>
<proteinExistence type="predicted"/>
<evidence type="ECO:0000256" key="1">
    <source>
        <dbReference type="SAM" id="MobiDB-lite"/>
    </source>
</evidence>
<sequence>HSNTIKQYPPKLNTDSHQKVRILSQNSLARNNLFQTINKMNFQIERRIDAPDRSSTSSSVRAAEPYQNTDDSQRSILNLVAEPYQNTDD</sequence>
<gene>
    <name evidence="2" type="ORF">RFULGI_LOCUS18717</name>
</gene>
<evidence type="ECO:0000313" key="2">
    <source>
        <dbReference type="EMBL" id="CAG8810673.1"/>
    </source>
</evidence>
<comment type="caution">
    <text evidence="2">The sequence shown here is derived from an EMBL/GenBank/DDBJ whole genome shotgun (WGS) entry which is preliminary data.</text>
</comment>
<dbReference type="EMBL" id="CAJVPZ010084402">
    <property type="protein sequence ID" value="CAG8810673.1"/>
    <property type="molecule type" value="Genomic_DNA"/>
</dbReference>